<feature type="compositionally biased region" description="Gly residues" evidence="1">
    <location>
        <begin position="427"/>
        <end position="440"/>
    </location>
</feature>
<dbReference type="eggNOG" id="ENOG502QPNI">
    <property type="taxonomic scope" value="Eukaryota"/>
</dbReference>
<evidence type="ECO:0000256" key="1">
    <source>
        <dbReference type="SAM" id="MobiDB-lite"/>
    </source>
</evidence>
<keyword evidence="3" id="KW-1185">Reference proteome</keyword>
<feature type="compositionally biased region" description="Gly residues" evidence="1">
    <location>
        <begin position="357"/>
        <end position="386"/>
    </location>
</feature>
<name>B9S2D8_RICCO</name>
<feature type="compositionally biased region" description="Polar residues" evidence="1">
    <location>
        <begin position="96"/>
        <end position="105"/>
    </location>
</feature>
<dbReference type="OrthoDB" id="69150at2759"/>
<dbReference type="InParanoid" id="B9S2D8"/>
<feature type="compositionally biased region" description="Polar residues" evidence="1">
    <location>
        <begin position="287"/>
        <end position="302"/>
    </location>
</feature>
<dbReference type="PANTHER" id="PTHR37736:SF1">
    <property type="entry name" value="GLYCINE-RICH PROTEIN"/>
    <property type="match status" value="1"/>
</dbReference>
<feature type="region of interest" description="Disordered" evidence="1">
    <location>
        <begin position="86"/>
        <end position="107"/>
    </location>
</feature>
<sequence length="440" mass="48112">MAATSSSEATEGPVLNLINKRLRALRKKYNRIIQMEESISQGKPINKEQEDVLRSKPYVTASIEELEKLKQPLSVAVSEEIDLAIQRQQQQSSSSDRTTNEANGDSNGGGLAIEDLLNLLYFGSLFDVKSQNEFTATMLTRTHERGCCLTYDYVTDDATDLLGERDLDMISKLGALLISRPVDSSLSHKNALVKCIEHAKLWLSNSDQFIDPIANVSYSGLRERLNKIMASDYFITTPEMKAPVEVAAAAAAGNYASFQVPVHGVGPISVPVQVEGSDEHYEENEDTGNFQGHESGDDQSNPAEEFHKDDPETVVPAEEVSGEKEQEKPLEVDNIQKEVDPKEQQYFARRNYQNQRGGRGGNGGGRRGYSNGRGGRSSGRGGGGYQNGRNQFYDQSGNYYQRNYYNNRGRGGGRGGGHPYNNHGSAVHGGHGPAGVGVAS</sequence>
<evidence type="ECO:0000313" key="2">
    <source>
        <dbReference type="EMBL" id="EEF42212.1"/>
    </source>
</evidence>
<dbReference type="STRING" id="3988.B9S2D8"/>
<dbReference type="EMBL" id="EQ973849">
    <property type="protein sequence ID" value="EEF42212.1"/>
    <property type="molecule type" value="Genomic_DNA"/>
</dbReference>
<protein>
    <recommendedName>
        <fullName evidence="4">Glycine-rich protein</fullName>
    </recommendedName>
</protein>
<proteinExistence type="predicted"/>
<evidence type="ECO:0000313" key="3">
    <source>
        <dbReference type="Proteomes" id="UP000008311"/>
    </source>
</evidence>
<organism evidence="2 3">
    <name type="scientific">Ricinus communis</name>
    <name type="common">Castor bean</name>
    <dbReference type="NCBI Taxonomy" id="3988"/>
    <lineage>
        <taxon>Eukaryota</taxon>
        <taxon>Viridiplantae</taxon>
        <taxon>Streptophyta</taxon>
        <taxon>Embryophyta</taxon>
        <taxon>Tracheophyta</taxon>
        <taxon>Spermatophyta</taxon>
        <taxon>Magnoliopsida</taxon>
        <taxon>eudicotyledons</taxon>
        <taxon>Gunneridae</taxon>
        <taxon>Pentapetalae</taxon>
        <taxon>rosids</taxon>
        <taxon>fabids</taxon>
        <taxon>Malpighiales</taxon>
        <taxon>Euphorbiaceae</taxon>
        <taxon>Acalyphoideae</taxon>
        <taxon>Acalypheae</taxon>
        <taxon>Ricinus</taxon>
    </lineage>
</organism>
<feature type="compositionally biased region" description="Gly residues" evidence="1">
    <location>
        <begin position="409"/>
        <end position="418"/>
    </location>
</feature>
<reference evidence="3" key="1">
    <citation type="journal article" date="2010" name="Nat. Biotechnol.">
        <title>Draft genome sequence of the oilseed species Ricinus communis.</title>
        <authorList>
            <person name="Chan A.P."/>
            <person name="Crabtree J."/>
            <person name="Zhao Q."/>
            <person name="Lorenzi H."/>
            <person name="Orvis J."/>
            <person name="Puiu D."/>
            <person name="Melake-Berhan A."/>
            <person name="Jones K.M."/>
            <person name="Redman J."/>
            <person name="Chen G."/>
            <person name="Cahoon E.B."/>
            <person name="Gedil M."/>
            <person name="Stanke M."/>
            <person name="Haas B.J."/>
            <person name="Wortman J.R."/>
            <person name="Fraser-Liggett C.M."/>
            <person name="Ravel J."/>
            <person name="Rabinowicz P.D."/>
        </authorList>
    </citation>
    <scope>NUCLEOTIDE SEQUENCE [LARGE SCALE GENOMIC DNA]</scope>
    <source>
        <strain evidence="3">cv. Hale</strain>
    </source>
</reference>
<feature type="compositionally biased region" description="Basic and acidic residues" evidence="1">
    <location>
        <begin position="321"/>
        <end position="343"/>
    </location>
</feature>
<dbReference type="AlphaFoldDB" id="B9S2D8"/>
<dbReference type="Proteomes" id="UP000008311">
    <property type="component" value="Unassembled WGS sequence"/>
</dbReference>
<feature type="region of interest" description="Disordered" evidence="1">
    <location>
        <begin position="277"/>
        <end position="440"/>
    </location>
</feature>
<evidence type="ECO:0008006" key="4">
    <source>
        <dbReference type="Google" id="ProtNLM"/>
    </source>
</evidence>
<gene>
    <name evidence="2" type="ORF">RCOM_0698810</name>
</gene>
<accession>B9S2D8</accession>
<dbReference type="PANTHER" id="PTHR37736">
    <property type="entry name" value="GLYCINE-RICH PROTEIN"/>
    <property type="match status" value="1"/>
</dbReference>
<dbReference type="FunCoup" id="B9S2D8">
    <property type="interactions" value="734"/>
</dbReference>
<dbReference type="KEGG" id="rcu:8287036"/>
<feature type="compositionally biased region" description="Low complexity" evidence="1">
    <location>
        <begin position="397"/>
        <end position="408"/>
    </location>
</feature>